<evidence type="ECO:0000313" key="2">
    <source>
        <dbReference type="EMBL" id="SJL10053.1"/>
    </source>
</evidence>
<accession>A0A284RMQ4</accession>
<protein>
    <submittedName>
        <fullName evidence="2">Uncharacterized protein</fullName>
    </submittedName>
</protein>
<feature type="region of interest" description="Disordered" evidence="1">
    <location>
        <begin position="1"/>
        <end position="26"/>
    </location>
</feature>
<evidence type="ECO:0000313" key="3">
    <source>
        <dbReference type="Proteomes" id="UP000219338"/>
    </source>
</evidence>
<dbReference type="Proteomes" id="UP000219338">
    <property type="component" value="Unassembled WGS sequence"/>
</dbReference>
<dbReference type="EMBL" id="FUEG01000011">
    <property type="protein sequence ID" value="SJL10053.1"/>
    <property type="molecule type" value="Genomic_DNA"/>
</dbReference>
<dbReference type="AlphaFoldDB" id="A0A284RMQ4"/>
<reference evidence="3" key="1">
    <citation type="journal article" date="2017" name="Nat. Ecol. Evol.">
        <title>Genome expansion and lineage-specific genetic innovations in the forest pathogenic fungi Armillaria.</title>
        <authorList>
            <person name="Sipos G."/>
            <person name="Prasanna A.N."/>
            <person name="Walter M.C."/>
            <person name="O'Connor E."/>
            <person name="Balint B."/>
            <person name="Krizsan K."/>
            <person name="Kiss B."/>
            <person name="Hess J."/>
            <person name="Varga T."/>
            <person name="Slot J."/>
            <person name="Riley R."/>
            <person name="Boka B."/>
            <person name="Rigling D."/>
            <person name="Barry K."/>
            <person name="Lee J."/>
            <person name="Mihaltcheva S."/>
            <person name="LaButti K."/>
            <person name="Lipzen A."/>
            <person name="Waldron R."/>
            <person name="Moloney N.M."/>
            <person name="Sperisen C."/>
            <person name="Kredics L."/>
            <person name="Vagvoelgyi C."/>
            <person name="Patrignani A."/>
            <person name="Fitzpatrick D."/>
            <person name="Nagy I."/>
            <person name="Doyle S."/>
            <person name="Anderson J.B."/>
            <person name="Grigoriev I.V."/>
            <person name="Gueldener U."/>
            <person name="Muensterkoetter M."/>
            <person name="Nagy L.G."/>
        </authorList>
    </citation>
    <scope>NUCLEOTIDE SEQUENCE [LARGE SCALE GENOMIC DNA]</scope>
    <source>
        <strain evidence="3">C18/9</strain>
    </source>
</reference>
<gene>
    <name evidence="2" type="ORF">ARMOST_13435</name>
</gene>
<proteinExistence type="predicted"/>
<name>A0A284RMQ4_ARMOS</name>
<sequence length="68" mass="7321">MSIPPPAGYAKSHQPLSEPRTSDQNTQCVAETFKAPTAAEDIQERTKLFNRSGVNFSGVTVARRGSSV</sequence>
<evidence type="ECO:0000256" key="1">
    <source>
        <dbReference type="SAM" id="MobiDB-lite"/>
    </source>
</evidence>
<keyword evidence="3" id="KW-1185">Reference proteome</keyword>
<organism evidence="2 3">
    <name type="scientific">Armillaria ostoyae</name>
    <name type="common">Armillaria root rot fungus</name>
    <dbReference type="NCBI Taxonomy" id="47428"/>
    <lineage>
        <taxon>Eukaryota</taxon>
        <taxon>Fungi</taxon>
        <taxon>Dikarya</taxon>
        <taxon>Basidiomycota</taxon>
        <taxon>Agaricomycotina</taxon>
        <taxon>Agaricomycetes</taxon>
        <taxon>Agaricomycetidae</taxon>
        <taxon>Agaricales</taxon>
        <taxon>Marasmiineae</taxon>
        <taxon>Physalacriaceae</taxon>
        <taxon>Armillaria</taxon>
    </lineage>
</organism>